<reference evidence="2" key="1">
    <citation type="journal article" date="2019" name="Int. J. Syst. Evol. Microbiol.">
        <title>The Global Catalogue of Microorganisms (GCM) 10K type strain sequencing project: providing services to taxonomists for standard genome sequencing and annotation.</title>
        <authorList>
            <consortium name="The Broad Institute Genomics Platform"/>
            <consortium name="The Broad Institute Genome Sequencing Center for Infectious Disease"/>
            <person name="Wu L."/>
            <person name="Ma J."/>
        </authorList>
    </citation>
    <scope>NUCLEOTIDE SEQUENCE [LARGE SCALE GENOMIC DNA]</scope>
    <source>
        <strain evidence="2">JCM 17919</strain>
    </source>
</reference>
<keyword evidence="2" id="KW-1185">Reference proteome</keyword>
<evidence type="ECO:0000313" key="1">
    <source>
        <dbReference type="EMBL" id="GAA4338732.1"/>
    </source>
</evidence>
<sequence>MVNALAGLGVASGIIPFANDACIPEGCIAAGLPVPPAAKPLVQTPGCICTLLMVPAGKEASAEKAVQETNTLMRHSLRRRAAA</sequence>
<evidence type="ECO:0000313" key="2">
    <source>
        <dbReference type="Proteomes" id="UP001501725"/>
    </source>
</evidence>
<name>A0ABP8HFX2_9BACT</name>
<proteinExistence type="predicted"/>
<protein>
    <submittedName>
        <fullName evidence="1">Uncharacterized protein</fullName>
    </submittedName>
</protein>
<gene>
    <name evidence="1" type="ORF">GCM10023184_35360</name>
</gene>
<organism evidence="1 2">
    <name type="scientific">Flaviaesturariibacter amylovorans</name>
    <dbReference type="NCBI Taxonomy" id="1084520"/>
    <lineage>
        <taxon>Bacteria</taxon>
        <taxon>Pseudomonadati</taxon>
        <taxon>Bacteroidota</taxon>
        <taxon>Chitinophagia</taxon>
        <taxon>Chitinophagales</taxon>
        <taxon>Chitinophagaceae</taxon>
        <taxon>Flaviaestuariibacter</taxon>
    </lineage>
</organism>
<accession>A0ABP8HFX2</accession>
<dbReference type="Proteomes" id="UP001501725">
    <property type="component" value="Unassembled WGS sequence"/>
</dbReference>
<comment type="caution">
    <text evidence="1">The sequence shown here is derived from an EMBL/GenBank/DDBJ whole genome shotgun (WGS) entry which is preliminary data.</text>
</comment>
<dbReference type="EMBL" id="BAABGY010000011">
    <property type="protein sequence ID" value="GAA4338732.1"/>
    <property type="molecule type" value="Genomic_DNA"/>
</dbReference>